<dbReference type="InterPro" id="IPR004107">
    <property type="entry name" value="Integrase_SAM-like_N"/>
</dbReference>
<name>A0A923NFA5_9FIRM</name>
<evidence type="ECO:0000256" key="6">
    <source>
        <dbReference type="SAM" id="MobiDB-lite"/>
    </source>
</evidence>
<evidence type="ECO:0000259" key="7">
    <source>
        <dbReference type="PROSITE" id="PS51898"/>
    </source>
</evidence>
<dbReference type="GO" id="GO:0003677">
    <property type="term" value="F:DNA binding"/>
    <property type="evidence" value="ECO:0007669"/>
    <property type="project" value="UniProtKB-KW"/>
</dbReference>
<keyword evidence="3" id="KW-0229">DNA integration</keyword>
<comment type="similarity">
    <text evidence="2">Belongs to the 'phage' integrase family.</text>
</comment>
<dbReference type="InterPro" id="IPR050808">
    <property type="entry name" value="Phage_Integrase"/>
</dbReference>
<keyword evidence="5" id="KW-0233">DNA recombination</keyword>
<evidence type="ECO:0000256" key="2">
    <source>
        <dbReference type="ARBA" id="ARBA00008857"/>
    </source>
</evidence>
<dbReference type="PANTHER" id="PTHR30629">
    <property type="entry name" value="PROPHAGE INTEGRASE"/>
    <property type="match status" value="1"/>
</dbReference>
<dbReference type="Pfam" id="PF14659">
    <property type="entry name" value="Phage_int_SAM_3"/>
    <property type="match status" value="1"/>
</dbReference>
<gene>
    <name evidence="8" type="ORF">H8876_06105</name>
</gene>
<accession>A0A923NFA5</accession>
<dbReference type="RefSeq" id="WP_249286990.1">
    <property type="nucleotide sequence ID" value="NZ_JACRWC010000074.1"/>
</dbReference>
<protein>
    <submittedName>
        <fullName evidence="8">Site-specific integrase</fullName>
    </submittedName>
</protein>
<evidence type="ECO:0000313" key="8">
    <source>
        <dbReference type="EMBL" id="MBC5999567.1"/>
    </source>
</evidence>
<dbReference type="CDD" id="cd01189">
    <property type="entry name" value="INT_ICEBs1_C_like"/>
    <property type="match status" value="1"/>
</dbReference>
<dbReference type="Gene3D" id="1.10.443.10">
    <property type="entry name" value="Intergrase catalytic core"/>
    <property type="match status" value="1"/>
</dbReference>
<comment type="function">
    <text evidence="1">Site-specific tyrosine recombinase, which acts by catalyzing the cutting and rejoining of the recombining DNA molecules.</text>
</comment>
<dbReference type="EMBL" id="JACRWC010000074">
    <property type="protein sequence ID" value="MBC5999567.1"/>
    <property type="molecule type" value="Genomic_DNA"/>
</dbReference>
<dbReference type="InterPro" id="IPR011010">
    <property type="entry name" value="DNA_brk_join_enz"/>
</dbReference>
<keyword evidence="9" id="KW-1185">Reference proteome</keyword>
<dbReference type="Gene3D" id="1.10.150.130">
    <property type="match status" value="1"/>
</dbReference>
<dbReference type="InterPro" id="IPR010998">
    <property type="entry name" value="Integrase_recombinase_N"/>
</dbReference>
<reference evidence="8" key="1">
    <citation type="submission" date="2020-08" db="EMBL/GenBank/DDBJ databases">
        <authorList>
            <person name="Liu C."/>
            <person name="Sun Q."/>
        </authorList>
    </citation>
    <scope>NUCLEOTIDE SEQUENCE</scope>
    <source>
        <strain evidence="8">BX16</strain>
    </source>
</reference>
<keyword evidence="4" id="KW-0238">DNA-binding</keyword>
<feature type="region of interest" description="Disordered" evidence="6">
    <location>
        <begin position="385"/>
        <end position="406"/>
    </location>
</feature>
<evidence type="ECO:0000256" key="1">
    <source>
        <dbReference type="ARBA" id="ARBA00003283"/>
    </source>
</evidence>
<comment type="caution">
    <text evidence="8">The sequence shown here is derived from an EMBL/GenBank/DDBJ whole genome shotgun (WGS) entry which is preliminary data.</text>
</comment>
<evidence type="ECO:0000256" key="4">
    <source>
        <dbReference type="ARBA" id="ARBA00023125"/>
    </source>
</evidence>
<evidence type="ECO:0000313" key="9">
    <source>
        <dbReference type="Proteomes" id="UP000644115"/>
    </source>
</evidence>
<dbReference type="Proteomes" id="UP000644115">
    <property type="component" value="Unassembled WGS sequence"/>
</dbReference>
<dbReference type="PANTHER" id="PTHR30629:SF2">
    <property type="entry name" value="PROPHAGE INTEGRASE INTS-RELATED"/>
    <property type="match status" value="1"/>
</dbReference>
<dbReference type="PROSITE" id="PS51898">
    <property type="entry name" value="TYR_RECOMBINASE"/>
    <property type="match status" value="1"/>
</dbReference>
<evidence type="ECO:0000256" key="5">
    <source>
        <dbReference type="ARBA" id="ARBA00023172"/>
    </source>
</evidence>
<organism evidence="8 9">
    <name type="scientific">Lentihominibacter faecis</name>
    <dbReference type="NCBI Taxonomy" id="2764712"/>
    <lineage>
        <taxon>Bacteria</taxon>
        <taxon>Bacillati</taxon>
        <taxon>Bacillota</taxon>
        <taxon>Clostridia</taxon>
        <taxon>Peptostreptococcales</taxon>
        <taxon>Anaerovoracaceae</taxon>
        <taxon>Lentihominibacter</taxon>
    </lineage>
</organism>
<proteinExistence type="inferred from homology"/>
<dbReference type="Pfam" id="PF00589">
    <property type="entry name" value="Phage_integrase"/>
    <property type="match status" value="1"/>
</dbReference>
<dbReference type="AlphaFoldDB" id="A0A923NFA5"/>
<dbReference type="SUPFAM" id="SSF56349">
    <property type="entry name" value="DNA breaking-rejoining enzymes"/>
    <property type="match status" value="1"/>
</dbReference>
<dbReference type="InterPro" id="IPR013762">
    <property type="entry name" value="Integrase-like_cat_sf"/>
</dbReference>
<dbReference type="InterPro" id="IPR002104">
    <property type="entry name" value="Integrase_catalytic"/>
</dbReference>
<dbReference type="GO" id="GO:0006310">
    <property type="term" value="P:DNA recombination"/>
    <property type="evidence" value="ECO:0007669"/>
    <property type="project" value="UniProtKB-KW"/>
</dbReference>
<evidence type="ECO:0000256" key="3">
    <source>
        <dbReference type="ARBA" id="ARBA00022908"/>
    </source>
</evidence>
<feature type="compositionally biased region" description="Basic residues" evidence="6">
    <location>
        <begin position="396"/>
        <end position="406"/>
    </location>
</feature>
<dbReference type="GO" id="GO:0015074">
    <property type="term" value="P:DNA integration"/>
    <property type="evidence" value="ECO:0007669"/>
    <property type="project" value="UniProtKB-KW"/>
</dbReference>
<feature type="domain" description="Tyr recombinase" evidence="7">
    <location>
        <begin position="174"/>
        <end position="378"/>
    </location>
</feature>
<sequence>MATKKKQNTANTSSRFKFRQQEIYHGVPIDVRAHTLSEFMQKLQAKHNEIDRGIIDRKTRLQDFAEQWLETYKSETVGDDWFDNLSYIVLRKVVPGIGNRSLGNIQPLHVQQFLNDCSHYSQEYVNKIFRATKELFDSAYKNGSLDRNFSEDLVRPKGKKSNPRRSITDREREVLLQVLSGKITEDFYKTNTFVSDPKPHRGNLFCKFCLYCGLRPSESAALIWKDIDFKTGILTVSRAWDKKGRSKYPKSDAGFRQIPIPEIFLNELCSCKRDPFESATLIDGKSPTIGRRRSMWDDIRRLMNIGMGCRVEQDELIPPFPLAEDFVMYNLRHTYCTDLEKAGVPINIACRLMGHSDIALTSKIYTHACFETLETARSLINQRHTVPDSVPEQVAKHGKKQQNHAF</sequence>